<dbReference type="InterPro" id="IPR050171">
    <property type="entry name" value="MFS_Transporters"/>
</dbReference>
<reference evidence="8 9" key="1">
    <citation type="journal article" date="2019" name="Commun. Biol.">
        <title>The bagworm genome reveals a unique fibroin gene that provides high tensile strength.</title>
        <authorList>
            <person name="Kono N."/>
            <person name="Nakamura H."/>
            <person name="Ohtoshi R."/>
            <person name="Tomita M."/>
            <person name="Numata K."/>
            <person name="Arakawa K."/>
        </authorList>
    </citation>
    <scope>NUCLEOTIDE SEQUENCE [LARGE SCALE GENOMIC DNA]</scope>
</reference>
<dbReference type="AlphaFoldDB" id="A0A4C1TZ39"/>
<keyword evidence="9" id="KW-1185">Reference proteome</keyword>
<accession>A0A4C1TZ39</accession>
<keyword evidence="4 7" id="KW-0812">Transmembrane</keyword>
<dbReference type="PANTHER" id="PTHR23517">
    <property type="entry name" value="RESISTANCE PROTEIN MDTM, PUTATIVE-RELATED-RELATED"/>
    <property type="match status" value="1"/>
</dbReference>
<sequence length="201" mass="22577">MTAVKSANADCKDVPKPAKDRFPRIVVIVVLAEFCERFSYSAMRAFLTLYLRSKLGYSDDGATEIYHIFSTFVYVFPIFGGILADSYFGKFRTILNMMFIYAAGNLLVALAAIPQLDLPARYYETEMAHGLCALPSNQEILNFVLNPTLAKLYYTFLTLKSAFSRRCSCFVIALVTPVTSSPNTQWAIEEGSRHKSNRDCV</sequence>
<evidence type="ECO:0000256" key="1">
    <source>
        <dbReference type="ARBA" id="ARBA00004651"/>
    </source>
</evidence>
<evidence type="ECO:0000256" key="6">
    <source>
        <dbReference type="ARBA" id="ARBA00023136"/>
    </source>
</evidence>
<evidence type="ECO:0000313" key="8">
    <source>
        <dbReference type="EMBL" id="GBP19343.1"/>
    </source>
</evidence>
<evidence type="ECO:0000256" key="7">
    <source>
        <dbReference type="SAM" id="Phobius"/>
    </source>
</evidence>
<dbReference type="OrthoDB" id="8904098at2759"/>
<proteinExistence type="predicted"/>
<protein>
    <submittedName>
        <fullName evidence="8">Peptide transporter family 1</fullName>
    </submittedName>
</protein>
<dbReference type="Proteomes" id="UP000299102">
    <property type="component" value="Unassembled WGS sequence"/>
</dbReference>
<feature type="transmembrane region" description="Helical" evidence="7">
    <location>
        <begin position="68"/>
        <end position="88"/>
    </location>
</feature>
<organism evidence="8 9">
    <name type="scientific">Eumeta variegata</name>
    <name type="common">Bagworm moth</name>
    <name type="synonym">Eumeta japonica</name>
    <dbReference type="NCBI Taxonomy" id="151549"/>
    <lineage>
        <taxon>Eukaryota</taxon>
        <taxon>Metazoa</taxon>
        <taxon>Ecdysozoa</taxon>
        <taxon>Arthropoda</taxon>
        <taxon>Hexapoda</taxon>
        <taxon>Insecta</taxon>
        <taxon>Pterygota</taxon>
        <taxon>Neoptera</taxon>
        <taxon>Endopterygota</taxon>
        <taxon>Lepidoptera</taxon>
        <taxon>Glossata</taxon>
        <taxon>Ditrysia</taxon>
        <taxon>Tineoidea</taxon>
        <taxon>Psychidae</taxon>
        <taxon>Oiketicinae</taxon>
        <taxon>Eumeta</taxon>
    </lineage>
</organism>
<dbReference type="InterPro" id="IPR036259">
    <property type="entry name" value="MFS_trans_sf"/>
</dbReference>
<dbReference type="PANTHER" id="PTHR23517:SF15">
    <property type="entry name" value="PROTON-DEPENDENT OLIGOPEPTIDE FAMILY TRANSPORT PROTEIN"/>
    <property type="match status" value="1"/>
</dbReference>
<keyword evidence="3" id="KW-1003">Cell membrane</keyword>
<comment type="caution">
    <text evidence="8">The sequence shown here is derived from an EMBL/GenBank/DDBJ whole genome shotgun (WGS) entry which is preliminary data.</text>
</comment>
<comment type="subcellular location">
    <subcellularLocation>
        <location evidence="1">Cell membrane</location>
        <topology evidence="1">Multi-pass membrane protein</topology>
    </subcellularLocation>
</comment>
<dbReference type="GO" id="GO:0005886">
    <property type="term" value="C:plasma membrane"/>
    <property type="evidence" value="ECO:0007669"/>
    <property type="project" value="UniProtKB-SubCell"/>
</dbReference>
<feature type="transmembrane region" description="Helical" evidence="7">
    <location>
        <begin position="94"/>
        <end position="113"/>
    </location>
</feature>
<dbReference type="SUPFAM" id="SSF103473">
    <property type="entry name" value="MFS general substrate transporter"/>
    <property type="match status" value="1"/>
</dbReference>
<evidence type="ECO:0000256" key="4">
    <source>
        <dbReference type="ARBA" id="ARBA00022692"/>
    </source>
</evidence>
<keyword evidence="2" id="KW-0813">Transport</keyword>
<evidence type="ECO:0000256" key="3">
    <source>
        <dbReference type="ARBA" id="ARBA00022475"/>
    </source>
</evidence>
<evidence type="ECO:0000256" key="2">
    <source>
        <dbReference type="ARBA" id="ARBA00022448"/>
    </source>
</evidence>
<keyword evidence="6 7" id="KW-0472">Membrane</keyword>
<dbReference type="Gene3D" id="1.20.1250.20">
    <property type="entry name" value="MFS general substrate transporter like domains"/>
    <property type="match status" value="1"/>
</dbReference>
<keyword evidence="5 7" id="KW-1133">Transmembrane helix</keyword>
<dbReference type="EMBL" id="BGZK01000107">
    <property type="protein sequence ID" value="GBP19343.1"/>
    <property type="molecule type" value="Genomic_DNA"/>
</dbReference>
<evidence type="ECO:0000313" key="9">
    <source>
        <dbReference type="Proteomes" id="UP000299102"/>
    </source>
</evidence>
<evidence type="ECO:0000256" key="5">
    <source>
        <dbReference type="ARBA" id="ARBA00022989"/>
    </source>
</evidence>
<feature type="transmembrane region" description="Helical" evidence="7">
    <location>
        <begin position="25"/>
        <end position="47"/>
    </location>
</feature>
<name>A0A4C1TZ39_EUMVA</name>
<gene>
    <name evidence="8" type="primary">yin</name>
    <name evidence="8" type="ORF">EVAR_12384_1</name>
</gene>